<feature type="region of interest" description="Disordered" evidence="1">
    <location>
        <begin position="326"/>
        <end position="345"/>
    </location>
</feature>
<proteinExistence type="predicted"/>
<dbReference type="eggNOG" id="KOG1102">
    <property type="taxonomic scope" value="Eukaryota"/>
</dbReference>
<feature type="region of interest" description="Disordered" evidence="1">
    <location>
        <begin position="406"/>
        <end position="442"/>
    </location>
</feature>
<feature type="domain" description="Rab-GAP TBC" evidence="2">
    <location>
        <begin position="82"/>
        <end position="316"/>
    </location>
</feature>
<dbReference type="Gene3D" id="1.10.8.270">
    <property type="entry name" value="putative rabgap domain of human tbc1 domain family member 14 like domains"/>
    <property type="match status" value="1"/>
</dbReference>
<dbReference type="HOGENOM" id="CLU_501849_0_0_1"/>
<evidence type="ECO:0000259" key="2">
    <source>
        <dbReference type="PROSITE" id="PS50086"/>
    </source>
</evidence>
<dbReference type="AlphaFoldDB" id="A7SUG8"/>
<dbReference type="GO" id="GO:0031267">
    <property type="term" value="F:small GTPase binding"/>
    <property type="evidence" value="ECO:0000318"/>
    <property type="project" value="GO_Central"/>
</dbReference>
<reference evidence="3 4" key="1">
    <citation type="journal article" date="2007" name="Science">
        <title>Sea anemone genome reveals ancestral eumetazoan gene repertoire and genomic organization.</title>
        <authorList>
            <person name="Putnam N.H."/>
            <person name="Srivastava M."/>
            <person name="Hellsten U."/>
            <person name="Dirks B."/>
            <person name="Chapman J."/>
            <person name="Salamov A."/>
            <person name="Terry A."/>
            <person name="Shapiro H."/>
            <person name="Lindquist E."/>
            <person name="Kapitonov V.V."/>
            <person name="Jurka J."/>
            <person name="Genikhovich G."/>
            <person name="Grigoriev I.V."/>
            <person name="Lucas S.M."/>
            <person name="Steele R.E."/>
            <person name="Finnerty J.R."/>
            <person name="Technau U."/>
            <person name="Martindale M.Q."/>
            <person name="Rokhsar D.S."/>
        </authorList>
    </citation>
    <scope>NUCLEOTIDE SEQUENCE [LARGE SCALE GENOMIC DNA]</scope>
    <source>
        <strain evidence="4">CH2 X CH6</strain>
    </source>
</reference>
<dbReference type="PANTHER" id="PTHR47219:SF9">
    <property type="entry name" value="GTPASE ACTIVATING PROTEIN AND CENTROSOME-ASSOCIATED, ISOFORM B"/>
    <property type="match status" value="1"/>
</dbReference>
<keyword evidence="4" id="KW-1185">Reference proteome</keyword>
<dbReference type="InterPro" id="IPR050302">
    <property type="entry name" value="Rab_GAP_TBC_domain"/>
</dbReference>
<evidence type="ECO:0000313" key="4">
    <source>
        <dbReference type="Proteomes" id="UP000001593"/>
    </source>
</evidence>
<dbReference type="SMART" id="SM00164">
    <property type="entry name" value="TBC"/>
    <property type="match status" value="1"/>
</dbReference>
<sequence>MGDNLTPQSKTVLDENVLRFDRYGFAVFKQGTPYFEDDHRCHNYSDDSCSKKLDKALRNQLDQWGSSQLLSPFQLRKFIKCGVPSDLRGKMWKTLLGAKALQANSLFDYQNTLSDVRSLLVDAGVSEYGGSKCITNLGIEIGLLGCDKENMSCVPSSPKQETTSNELHAKMTHMRQIMLDVERSFPTHKMFIDGSTEGKEGRASLFRVLAVYAHYNTQVSYCQGMSYIAGMLLMNMDEEDAFWCLVSLFERPKYLAGYFDNSLSKCLRHLSCCIRHLKRSFSMSKAFLVPLIYCVRVDGWEIDAVQAVLHEESDKREIRKAKRQLEKVAEDEPRRKRQKTNGDDNVATSLVNRMVEYIATPIRQAIFGHAPPAPIQSNAFEMVTFTATSQQSLPVGVLEGMRGCCSSRKSPASKRSVANGPYSPRQRAGGQRFTPERRARISSGLMSPVRRSQRLAAQRMPLKAGNTSTSSLISSSAKNQHAFRVFNTPTPLRRTKVDFPSITGSQYGLSSPLNPFSSEVTTSPDVEMIEFTPTGNRLDFTIT</sequence>
<accession>A7SUG8</accession>
<dbReference type="PhylomeDB" id="A7SUG8"/>
<dbReference type="Pfam" id="PF00566">
    <property type="entry name" value="RabGAP-TBC"/>
    <property type="match status" value="1"/>
</dbReference>
<dbReference type="PANTHER" id="PTHR47219">
    <property type="entry name" value="RAB GTPASE-ACTIVATING PROTEIN 1-LIKE"/>
    <property type="match status" value="1"/>
</dbReference>
<dbReference type="FunFam" id="1.10.8.270:FF:000016">
    <property type="entry name" value="TBC1 domain family member 2A"/>
    <property type="match status" value="1"/>
</dbReference>
<dbReference type="SUPFAM" id="SSF47923">
    <property type="entry name" value="Ypt/Rab-GAP domain of gyp1p"/>
    <property type="match status" value="1"/>
</dbReference>
<dbReference type="EMBL" id="DS469813">
    <property type="protein sequence ID" value="EDO32633.1"/>
    <property type="molecule type" value="Genomic_DNA"/>
</dbReference>
<dbReference type="InterPro" id="IPR000195">
    <property type="entry name" value="Rab-GAP-TBC_dom"/>
</dbReference>
<dbReference type="GO" id="GO:0005096">
    <property type="term" value="F:GTPase activator activity"/>
    <property type="evidence" value="ECO:0000318"/>
    <property type="project" value="GO_Central"/>
</dbReference>
<dbReference type="InParanoid" id="A7SUG8"/>
<gene>
    <name evidence="3" type="ORF">NEMVEDRAFT_v1g247482</name>
</gene>
<protein>
    <recommendedName>
        <fullName evidence="2">Rab-GAP TBC domain-containing protein</fullName>
    </recommendedName>
</protein>
<name>A7SUG8_NEMVE</name>
<dbReference type="Proteomes" id="UP000001593">
    <property type="component" value="Unassembled WGS sequence"/>
</dbReference>
<dbReference type="PROSITE" id="PS50086">
    <property type="entry name" value="TBC_RABGAP"/>
    <property type="match status" value="1"/>
</dbReference>
<evidence type="ECO:0000313" key="3">
    <source>
        <dbReference type="EMBL" id="EDO32633.1"/>
    </source>
</evidence>
<organism evidence="3 4">
    <name type="scientific">Nematostella vectensis</name>
    <name type="common">Starlet sea anemone</name>
    <dbReference type="NCBI Taxonomy" id="45351"/>
    <lineage>
        <taxon>Eukaryota</taxon>
        <taxon>Metazoa</taxon>
        <taxon>Cnidaria</taxon>
        <taxon>Anthozoa</taxon>
        <taxon>Hexacorallia</taxon>
        <taxon>Actiniaria</taxon>
        <taxon>Edwardsiidae</taxon>
        <taxon>Nematostella</taxon>
    </lineage>
</organism>
<dbReference type="InterPro" id="IPR035969">
    <property type="entry name" value="Rab-GAP_TBC_sf"/>
</dbReference>
<evidence type="ECO:0000256" key="1">
    <source>
        <dbReference type="SAM" id="MobiDB-lite"/>
    </source>
</evidence>